<evidence type="ECO:0000313" key="1">
    <source>
        <dbReference type="EMBL" id="KAJ1210397.1"/>
    </source>
</evidence>
<sequence>MQRGLERSYQLLQAISKYSARKKARKVRKLFEVLDVQGLQWPNIAPLTCYFWVFPRGSWRPLSARQPGLRCGALRVIL</sequence>
<dbReference type="EMBL" id="JANPWB010000002">
    <property type="protein sequence ID" value="KAJ1210397.1"/>
    <property type="molecule type" value="Genomic_DNA"/>
</dbReference>
<dbReference type="Proteomes" id="UP001066276">
    <property type="component" value="Chromosome 1_2"/>
</dbReference>
<dbReference type="AlphaFoldDB" id="A0AAV7W8X8"/>
<evidence type="ECO:0000313" key="2">
    <source>
        <dbReference type="Proteomes" id="UP001066276"/>
    </source>
</evidence>
<protein>
    <submittedName>
        <fullName evidence="1">Uncharacterized protein</fullName>
    </submittedName>
</protein>
<reference evidence="1" key="1">
    <citation type="journal article" date="2022" name="bioRxiv">
        <title>Sequencing and chromosome-scale assembly of the giantPleurodeles waltlgenome.</title>
        <authorList>
            <person name="Brown T."/>
            <person name="Elewa A."/>
            <person name="Iarovenko S."/>
            <person name="Subramanian E."/>
            <person name="Araus A.J."/>
            <person name="Petzold A."/>
            <person name="Susuki M."/>
            <person name="Suzuki K.-i.T."/>
            <person name="Hayashi T."/>
            <person name="Toyoda A."/>
            <person name="Oliveira C."/>
            <person name="Osipova E."/>
            <person name="Leigh N.D."/>
            <person name="Simon A."/>
            <person name="Yun M.H."/>
        </authorList>
    </citation>
    <scope>NUCLEOTIDE SEQUENCE</scope>
    <source>
        <strain evidence="1">20211129_DDA</strain>
        <tissue evidence="1">Liver</tissue>
    </source>
</reference>
<organism evidence="1 2">
    <name type="scientific">Pleurodeles waltl</name>
    <name type="common">Iberian ribbed newt</name>
    <dbReference type="NCBI Taxonomy" id="8319"/>
    <lineage>
        <taxon>Eukaryota</taxon>
        <taxon>Metazoa</taxon>
        <taxon>Chordata</taxon>
        <taxon>Craniata</taxon>
        <taxon>Vertebrata</taxon>
        <taxon>Euteleostomi</taxon>
        <taxon>Amphibia</taxon>
        <taxon>Batrachia</taxon>
        <taxon>Caudata</taxon>
        <taxon>Salamandroidea</taxon>
        <taxon>Salamandridae</taxon>
        <taxon>Pleurodelinae</taxon>
        <taxon>Pleurodeles</taxon>
    </lineage>
</organism>
<gene>
    <name evidence="1" type="ORF">NDU88_005761</name>
</gene>
<name>A0AAV7W8X8_PLEWA</name>
<keyword evidence="2" id="KW-1185">Reference proteome</keyword>
<proteinExistence type="predicted"/>
<comment type="caution">
    <text evidence="1">The sequence shown here is derived from an EMBL/GenBank/DDBJ whole genome shotgun (WGS) entry which is preliminary data.</text>
</comment>
<accession>A0AAV7W8X8</accession>